<keyword evidence="6" id="KW-0813">Transport</keyword>
<dbReference type="InterPro" id="IPR017896">
    <property type="entry name" value="4Fe4S_Fe-S-bd"/>
</dbReference>
<name>A0A126QMJ8_9BACT</name>
<sequence>MKDFRYLDKVATLKLDTDTCIGCGACAQVCPHRILEVRDKKAAILDFDACMECGACWRNCPVEAITVTPGVGCASYLISVWLHKMTGKQVDTGCC</sequence>
<keyword evidence="10" id="KW-1185">Reference proteome</keyword>
<protein>
    <recommendedName>
        <fullName evidence="6">Ferredoxin</fullName>
    </recommendedName>
</protein>
<dbReference type="InterPro" id="IPR017900">
    <property type="entry name" value="4Fe4S_Fe_S_CS"/>
</dbReference>
<evidence type="ECO:0000256" key="5">
    <source>
        <dbReference type="ARBA" id="ARBA00023014"/>
    </source>
</evidence>
<dbReference type="Pfam" id="PF14697">
    <property type="entry name" value="Fer4_21"/>
    <property type="match status" value="1"/>
</dbReference>
<dbReference type="SUPFAM" id="SSF54862">
    <property type="entry name" value="4Fe-4S ferredoxins"/>
    <property type="match status" value="1"/>
</dbReference>
<feature type="domain" description="4Fe-4S ferredoxin-type" evidence="7">
    <location>
        <begin position="41"/>
        <end position="70"/>
    </location>
</feature>
<proteinExistence type="predicted"/>
<dbReference type="Proteomes" id="UP000055611">
    <property type="component" value="Chromosome"/>
</dbReference>
<keyword evidence="6" id="KW-0249">Electron transport</keyword>
<dbReference type="PRINTS" id="PR00352">
    <property type="entry name" value="3FE4SFRDOXIN"/>
</dbReference>
<reference evidence="8 10" key="1">
    <citation type="journal article" date="2016" name="Front. Microbiol.">
        <title>Genome Sequence of the Piezophilic, Mesophilic Sulfate-Reducing Bacterium Desulfovibrio indicus J2T.</title>
        <authorList>
            <person name="Cao J."/>
            <person name="Maignien L."/>
            <person name="Shao Z."/>
            <person name="Alain K."/>
            <person name="Jebbar M."/>
        </authorList>
    </citation>
    <scope>NUCLEOTIDE SEQUENCE [LARGE SCALE GENOMIC DNA]</scope>
    <source>
        <strain evidence="8 10">J2</strain>
    </source>
</reference>
<dbReference type="KEGG" id="dej:AWY79_08660"/>
<dbReference type="GO" id="GO:0005506">
    <property type="term" value="F:iron ion binding"/>
    <property type="evidence" value="ECO:0007669"/>
    <property type="project" value="UniProtKB-UniRule"/>
</dbReference>
<dbReference type="EMBL" id="CP014206">
    <property type="protein sequence ID" value="AMK11182.1"/>
    <property type="molecule type" value="Genomic_DNA"/>
</dbReference>
<dbReference type="EMBL" id="SOBK01000001">
    <property type="protein sequence ID" value="TDT92202.1"/>
    <property type="molecule type" value="Genomic_DNA"/>
</dbReference>
<reference evidence="9 11" key="2">
    <citation type="submission" date="2019-03" db="EMBL/GenBank/DDBJ databases">
        <title>Genomic Encyclopedia of Type Strains, Phase IV (KMG-IV): sequencing the most valuable type-strain genomes for metagenomic binning, comparative biology and taxonomic classification.</title>
        <authorList>
            <person name="Goeker M."/>
        </authorList>
    </citation>
    <scope>NUCLEOTIDE SEQUENCE [LARGE SCALE GENOMIC DNA]</scope>
    <source>
        <strain evidence="9 11">DSM 101483</strain>
    </source>
</reference>
<dbReference type="Proteomes" id="UP000295506">
    <property type="component" value="Unassembled WGS sequence"/>
</dbReference>
<dbReference type="AlphaFoldDB" id="A0A126QMJ8"/>
<feature type="domain" description="4Fe-4S ferredoxin-type" evidence="7">
    <location>
        <begin position="11"/>
        <end position="40"/>
    </location>
</feature>
<keyword evidence="3 6" id="KW-0479">Metal-binding</keyword>
<dbReference type="InterPro" id="IPR001080">
    <property type="entry name" value="3Fe4S_ferredoxin"/>
</dbReference>
<evidence type="ECO:0000256" key="2">
    <source>
        <dbReference type="ARBA" id="ARBA00022485"/>
    </source>
</evidence>
<dbReference type="OrthoDB" id="9794954at2"/>
<evidence type="ECO:0000256" key="6">
    <source>
        <dbReference type="RuleBase" id="RU368020"/>
    </source>
</evidence>
<evidence type="ECO:0000313" key="9">
    <source>
        <dbReference type="EMBL" id="TDT92202.1"/>
    </source>
</evidence>
<dbReference type="PANTHER" id="PTHR43687">
    <property type="entry name" value="ADENYLYLSULFATE REDUCTASE, BETA SUBUNIT"/>
    <property type="match status" value="1"/>
</dbReference>
<keyword evidence="5 6" id="KW-0411">Iron-sulfur</keyword>
<dbReference type="NCBIfam" id="NF040864">
    <property type="entry name" value="HgcB_ferredoxin"/>
    <property type="match status" value="1"/>
</dbReference>
<evidence type="ECO:0000313" key="10">
    <source>
        <dbReference type="Proteomes" id="UP000055611"/>
    </source>
</evidence>
<dbReference type="PROSITE" id="PS00198">
    <property type="entry name" value="4FE4S_FER_1"/>
    <property type="match status" value="2"/>
</dbReference>
<evidence type="ECO:0000256" key="3">
    <source>
        <dbReference type="ARBA" id="ARBA00022723"/>
    </source>
</evidence>
<keyword evidence="4 6" id="KW-0408">Iron</keyword>
<dbReference type="RefSeq" id="WP_066802544.1">
    <property type="nucleotide sequence ID" value="NZ_CP014206.1"/>
</dbReference>
<dbReference type="PANTHER" id="PTHR43687:SF4">
    <property type="entry name" value="BLR5484 PROTEIN"/>
    <property type="match status" value="1"/>
</dbReference>
<dbReference type="Gene3D" id="3.30.70.20">
    <property type="match status" value="2"/>
</dbReference>
<gene>
    <name evidence="8" type="ORF">AWY79_08660</name>
    <name evidence="9" type="ORF">EDC59_101607</name>
</gene>
<evidence type="ECO:0000256" key="1">
    <source>
        <dbReference type="ARBA" id="ARBA00003532"/>
    </source>
</evidence>
<dbReference type="GO" id="GO:0051539">
    <property type="term" value="F:4 iron, 4 sulfur cluster binding"/>
    <property type="evidence" value="ECO:0007669"/>
    <property type="project" value="UniProtKB-KW"/>
</dbReference>
<dbReference type="PROSITE" id="PS51379">
    <property type="entry name" value="4FE4S_FER_2"/>
    <property type="match status" value="2"/>
</dbReference>
<keyword evidence="2" id="KW-0004">4Fe-4S</keyword>
<evidence type="ECO:0000259" key="7">
    <source>
        <dbReference type="PROSITE" id="PS51379"/>
    </source>
</evidence>
<organism evidence="9 11">
    <name type="scientific">Pseudodesulfovibrio indicus</name>
    <dbReference type="NCBI Taxonomy" id="1716143"/>
    <lineage>
        <taxon>Bacteria</taxon>
        <taxon>Pseudomonadati</taxon>
        <taxon>Thermodesulfobacteriota</taxon>
        <taxon>Desulfovibrionia</taxon>
        <taxon>Desulfovibrionales</taxon>
        <taxon>Desulfovibrionaceae</taxon>
    </lineage>
</organism>
<accession>A0A126QMJ8</accession>
<evidence type="ECO:0000313" key="11">
    <source>
        <dbReference type="Proteomes" id="UP000295506"/>
    </source>
</evidence>
<dbReference type="GO" id="GO:0009055">
    <property type="term" value="F:electron transfer activity"/>
    <property type="evidence" value="ECO:0007669"/>
    <property type="project" value="UniProtKB-UniRule"/>
</dbReference>
<dbReference type="InterPro" id="IPR050572">
    <property type="entry name" value="Fe-S_Ferredoxin"/>
</dbReference>
<comment type="function">
    <text evidence="1 6">Ferredoxins are iron-sulfur proteins that transfer electrons in a wide variety of metabolic reactions.</text>
</comment>
<evidence type="ECO:0000313" key="8">
    <source>
        <dbReference type="EMBL" id="AMK11182.1"/>
    </source>
</evidence>
<evidence type="ECO:0000256" key="4">
    <source>
        <dbReference type="ARBA" id="ARBA00023004"/>
    </source>
</evidence>